<evidence type="ECO:0000256" key="1">
    <source>
        <dbReference type="SAM" id="Phobius"/>
    </source>
</evidence>
<dbReference type="NCBIfam" id="TIGR04286">
    <property type="entry name" value="MSEP-CTERM"/>
    <property type="match status" value="1"/>
</dbReference>
<proteinExistence type="predicted"/>
<feature type="transmembrane region" description="Helical" evidence="1">
    <location>
        <begin position="145"/>
        <end position="166"/>
    </location>
</feature>
<keyword evidence="4" id="KW-1185">Reference proteome</keyword>
<evidence type="ECO:0000313" key="3">
    <source>
        <dbReference type="EMBL" id="OAZ04615.1"/>
    </source>
</evidence>
<dbReference type="InterPro" id="IPR013694">
    <property type="entry name" value="VIT"/>
</dbReference>
<name>A0A199XSJ4_9FLAO</name>
<feature type="transmembrane region" description="Helical" evidence="1">
    <location>
        <begin position="256"/>
        <end position="274"/>
    </location>
</feature>
<feature type="transmembrane region" description="Helical" evidence="1">
    <location>
        <begin position="113"/>
        <end position="133"/>
    </location>
</feature>
<feature type="transmembrane region" description="Helical" evidence="1">
    <location>
        <begin position="74"/>
        <end position="93"/>
    </location>
</feature>
<reference evidence="3 4" key="1">
    <citation type="submission" date="2016-06" db="EMBL/GenBank/DDBJ databases">
        <title>Draft genome sequence of Flavobacterium succinicans strain DD5b.</title>
        <authorList>
            <person name="Poehlein A."/>
            <person name="Daniel R."/>
            <person name="Simeonova D.D."/>
        </authorList>
    </citation>
    <scope>NUCLEOTIDE SEQUENCE [LARGE SCALE GENOMIC DNA]</scope>
    <source>
        <strain evidence="3 4">DD5b</strain>
    </source>
</reference>
<feature type="transmembrane region" description="Helical" evidence="1">
    <location>
        <begin position="9"/>
        <end position="29"/>
    </location>
</feature>
<dbReference type="PATRIC" id="fig|29536.5.peg.485"/>
<protein>
    <recommendedName>
        <fullName evidence="2">VIT domain-containing protein</fullName>
    </recommendedName>
</protein>
<feature type="transmembrane region" description="Helical" evidence="1">
    <location>
        <begin position="41"/>
        <end position="62"/>
    </location>
</feature>
<feature type="transmembrane region" description="Helical" evidence="1">
    <location>
        <begin position="308"/>
        <end position="330"/>
    </location>
</feature>
<evidence type="ECO:0000313" key="4">
    <source>
        <dbReference type="Proteomes" id="UP000093807"/>
    </source>
</evidence>
<dbReference type="PROSITE" id="PS51468">
    <property type="entry name" value="VIT"/>
    <property type="match status" value="1"/>
</dbReference>
<feature type="domain" description="VIT" evidence="2">
    <location>
        <begin position="458"/>
        <end position="588"/>
    </location>
</feature>
<sequence length="937" mass="109121">MKNVLNPKWIFVINTFPIVVLFVFFAGEFTIFKSLLNKESLYLWTVFGWTLGILGLLNFGYALYLTSKKQSVSFWYGFIALLLYIPFLYLYSWHIDKIFPLSIPQWMISGNSMVYVGTFLMPTLAYSLFILVYHFTSDTKEHSPLINFVIALIIPIAGYLFIQVVLPLWKPIGNTFELHALLILIIVCTLVFLFFVTRAVFVLVTKRGSVWHKYQLVWKIPISILLPFIGLLVNNGGLFGKLDSDKLGIFGDFSNYWFYILAILNGVFICLPNLESKKYRVFLFIARSLTFVYTCYFFLVFLPFLPVSVVAVIAFGSGFLMLTPLLLFVLHSKELYKDFVFLKRYFSKRKILAISFLSCLVLPTLITFSYLMDKSVVNESLDYLYSPDYSQSYSIDKVALKQTLRTIKQQKERRDMFIFGKQTPYLSTYFNWLVLDNLTLSDSKINVIENVFFGTVPTQVRADNSKDENVKITNIISKSTFYKKQQAWKSWIDLEITNYSDSNWFSEFATTIDLPEGSWISDYYLYVGKKKEMGILAEKKSALWVFSNIKNENRDPGILYYLNGNKVAVKVFPFAKNEVRKMGIEILHKEPFPFTIDSKTVQLGANKTANVLAFKATDPVVYLSANQKKALKQIRRKPYFHFLVDASLNKKKFSNQFKNRITTLLKSNPRLAENAQVSFVNSYVTNVSLQDDWKQTYIKQEFEGGFYLDRAIRTVLFKNYKAEKNTYPVCIVVTKNMQEAIFDKDFSDMKFTFPESDFFFNLNENAELEPHSLMSNPRRRLEDNTTFRFDQNVFEYKTGNHTFYLPQNNQASIVLKRDVFDIEPNEIKPKNWQSGLLLQGKWYSQILHPETSDKEWLNLIKYSFMSKIMTPVTSYLVVENEAQKKILKKKQQQVLASNKSLDLDEEVQQMSEPNLLILMVFLGIIFWLKKRKNTIIV</sequence>
<keyword evidence="1" id="KW-1133">Transmembrane helix</keyword>
<feature type="transmembrane region" description="Helical" evidence="1">
    <location>
        <begin position="216"/>
        <end position="236"/>
    </location>
</feature>
<feature type="transmembrane region" description="Helical" evidence="1">
    <location>
        <begin position="281"/>
        <end position="302"/>
    </location>
</feature>
<gene>
    <name evidence="3" type="ORF">FLB_04570</name>
</gene>
<comment type="caution">
    <text evidence="3">The sequence shown here is derived from an EMBL/GenBank/DDBJ whole genome shotgun (WGS) entry which is preliminary data.</text>
</comment>
<keyword evidence="1" id="KW-0812">Transmembrane</keyword>
<dbReference type="Proteomes" id="UP000093807">
    <property type="component" value="Unassembled WGS sequence"/>
</dbReference>
<dbReference type="AlphaFoldDB" id="A0A199XSJ4"/>
<feature type="transmembrane region" description="Helical" evidence="1">
    <location>
        <begin position="351"/>
        <end position="372"/>
    </location>
</feature>
<dbReference type="OrthoDB" id="1801976at2"/>
<accession>A0A199XSJ4</accession>
<feature type="transmembrane region" description="Helical" evidence="1">
    <location>
        <begin position="178"/>
        <end position="204"/>
    </location>
</feature>
<dbReference type="InterPro" id="IPR027550">
    <property type="entry name" value="MSEP-CTERM"/>
</dbReference>
<evidence type="ECO:0000259" key="2">
    <source>
        <dbReference type="PROSITE" id="PS51468"/>
    </source>
</evidence>
<dbReference type="EMBL" id="JMTM01000017">
    <property type="protein sequence ID" value="OAZ04615.1"/>
    <property type="molecule type" value="Genomic_DNA"/>
</dbReference>
<keyword evidence="1" id="KW-0472">Membrane</keyword>
<organism evidence="3 4">
    <name type="scientific">Flavobacterium succinicans</name>
    <dbReference type="NCBI Taxonomy" id="29536"/>
    <lineage>
        <taxon>Bacteria</taxon>
        <taxon>Pseudomonadati</taxon>
        <taxon>Bacteroidota</taxon>
        <taxon>Flavobacteriia</taxon>
        <taxon>Flavobacteriales</taxon>
        <taxon>Flavobacteriaceae</taxon>
        <taxon>Flavobacterium</taxon>
    </lineage>
</organism>
<dbReference type="RefSeq" id="WP_064714347.1">
    <property type="nucleotide sequence ID" value="NZ_JMTM01000017.1"/>
</dbReference>